<organism evidence="1 2">
    <name type="scientific">Cellvibrio fontiphilus</name>
    <dbReference type="NCBI Taxonomy" id="1815559"/>
    <lineage>
        <taxon>Bacteria</taxon>
        <taxon>Pseudomonadati</taxon>
        <taxon>Pseudomonadota</taxon>
        <taxon>Gammaproteobacteria</taxon>
        <taxon>Cellvibrionales</taxon>
        <taxon>Cellvibrionaceae</taxon>
        <taxon>Cellvibrio</taxon>
    </lineage>
</organism>
<dbReference type="SUPFAM" id="SSF56235">
    <property type="entry name" value="N-terminal nucleophile aminohydrolases (Ntn hydrolases)"/>
    <property type="match status" value="1"/>
</dbReference>
<name>A0ABV7FA00_9GAMM</name>
<proteinExistence type="predicted"/>
<gene>
    <name evidence="1" type="ORF">ACFODX_01630</name>
</gene>
<protein>
    <submittedName>
        <fullName evidence="1">Peptidase</fullName>
    </submittedName>
</protein>
<reference evidence="2" key="1">
    <citation type="journal article" date="2019" name="Int. J. Syst. Evol. Microbiol.">
        <title>The Global Catalogue of Microorganisms (GCM) 10K type strain sequencing project: providing services to taxonomists for standard genome sequencing and annotation.</title>
        <authorList>
            <consortium name="The Broad Institute Genomics Platform"/>
            <consortium name="The Broad Institute Genome Sequencing Center for Infectious Disease"/>
            <person name="Wu L."/>
            <person name="Ma J."/>
        </authorList>
    </citation>
    <scope>NUCLEOTIDE SEQUENCE [LARGE SCALE GENOMIC DNA]</scope>
    <source>
        <strain evidence="2">KCTC 52237</strain>
    </source>
</reference>
<dbReference type="Gene3D" id="3.60.20.10">
    <property type="entry name" value="Glutamine Phosphoribosylpyrophosphate, subunit 1, domain 1"/>
    <property type="match status" value="1"/>
</dbReference>
<sequence>MTYCVAIKVDAGLIFCSDSRTNAGVDQVSTYSKMYHFGITGDRQLVINSAGNLATTQSVIAKIRKDIKDGADVSLATVESIHDAADYVGEISIAIQEKHAQHNTNVSFEASFLLGGQIGTEPPAVMLIYPQGNHITSSDQTPYLQIGESKYGKPILDRILKPDTGLDTASLCALVSMDSTMKSNLTVGPPIELMTYATNSGVTQHSIFEADNQYLRELTKSWDRLIVEAFLQLPPVGFIPST</sequence>
<dbReference type="InterPro" id="IPR016545">
    <property type="entry name" value="UCP009120_prtse"/>
</dbReference>
<evidence type="ECO:0000313" key="1">
    <source>
        <dbReference type="EMBL" id="MFC3114237.1"/>
    </source>
</evidence>
<keyword evidence="2" id="KW-1185">Reference proteome</keyword>
<dbReference type="EMBL" id="JBHRTF010000001">
    <property type="protein sequence ID" value="MFC3114237.1"/>
    <property type="molecule type" value="Genomic_DNA"/>
</dbReference>
<accession>A0ABV7FA00</accession>
<dbReference type="PIRSF" id="PIRSF009120">
    <property type="entry name" value="UCP009120_prtse"/>
    <property type="match status" value="1"/>
</dbReference>
<dbReference type="Proteomes" id="UP001595555">
    <property type="component" value="Unassembled WGS sequence"/>
</dbReference>
<comment type="caution">
    <text evidence="1">The sequence shown here is derived from an EMBL/GenBank/DDBJ whole genome shotgun (WGS) entry which is preliminary data.</text>
</comment>
<evidence type="ECO:0000313" key="2">
    <source>
        <dbReference type="Proteomes" id="UP001595555"/>
    </source>
</evidence>
<dbReference type="InterPro" id="IPR029055">
    <property type="entry name" value="Ntn_hydrolases_N"/>
</dbReference>
<dbReference type="RefSeq" id="WP_378115391.1">
    <property type="nucleotide sequence ID" value="NZ_JBHRTF010000001.1"/>
</dbReference>